<dbReference type="AlphaFoldDB" id="A0A6I6K3A1"/>
<name>A0A6I6K3A1_9BACT</name>
<protein>
    <submittedName>
        <fullName evidence="2">DUF3307 domain-containing protein</fullName>
    </submittedName>
</protein>
<keyword evidence="3" id="KW-1185">Reference proteome</keyword>
<dbReference type="RefSeq" id="WP_158870492.1">
    <property type="nucleotide sequence ID" value="NZ_CP046401.1"/>
</dbReference>
<evidence type="ECO:0000313" key="3">
    <source>
        <dbReference type="Proteomes" id="UP000428260"/>
    </source>
</evidence>
<evidence type="ECO:0000313" key="2">
    <source>
        <dbReference type="EMBL" id="QGY47027.1"/>
    </source>
</evidence>
<organism evidence="2 3">
    <name type="scientific">Maribellus comscasis</name>
    <dbReference type="NCBI Taxonomy" id="2681766"/>
    <lineage>
        <taxon>Bacteria</taxon>
        <taxon>Pseudomonadati</taxon>
        <taxon>Bacteroidota</taxon>
        <taxon>Bacteroidia</taxon>
        <taxon>Marinilabiliales</taxon>
        <taxon>Prolixibacteraceae</taxon>
        <taxon>Maribellus</taxon>
    </lineage>
</organism>
<keyword evidence="1" id="KW-1133">Transmembrane helix</keyword>
<feature type="transmembrane region" description="Helical" evidence="1">
    <location>
        <begin position="88"/>
        <end position="109"/>
    </location>
</feature>
<feature type="transmembrane region" description="Helical" evidence="1">
    <location>
        <begin position="58"/>
        <end position="81"/>
    </location>
</feature>
<feature type="transmembrane region" description="Helical" evidence="1">
    <location>
        <begin position="213"/>
        <end position="234"/>
    </location>
</feature>
<dbReference type="InterPro" id="IPR021737">
    <property type="entry name" value="Phage_phiKZ_Orf197"/>
</dbReference>
<feature type="transmembrane region" description="Helical" evidence="1">
    <location>
        <begin position="115"/>
        <end position="134"/>
    </location>
</feature>
<dbReference type="Proteomes" id="UP000428260">
    <property type="component" value="Chromosome"/>
</dbReference>
<dbReference type="EMBL" id="CP046401">
    <property type="protein sequence ID" value="QGY47027.1"/>
    <property type="molecule type" value="Genomic_DNA"/>
</dbReference>
<reference evidence="2 3" key="1">
    <citation type="submission" date="2019-11" db="EMBL/GenBank/DDBJ databases">
        <authorList>
            <person name="Zheng R.K."/>
            <person name="Sun C.M."/>
        </authorList>
    </citation>
    <scope>NUCLEOTIDE SEQUENCE [LARGE SCALE GENOMIC DNA]</scope>
    <source>
        <strain evidence="2 3">WC007</strain>
    </source>
</reference>
<evidence type="ECO:0000256" key="1">
    <source>
        <dbReference type="SAM" id="Phobius"/>
    </source>
</evidence>
<dbReference type="KEGG" id="mcos:GM418_26200"/>
<dbReference type="Pfam" id="PF11750">
    <property type="entry name" value="DUF3307"/>
    <property type="match status" value="1"/>
</dbReference>
<keyword evidence="1" id="KW-0812">Transmembrane</keyword>
<accession>A0A6I6K3A1</accession>
<feature type="transmembrane region" description="Helical" evidence="1">
    <location>
        <begin position="178"/>
        <end position="201"/>
    </location>
</feature>
<sequence length="235" mass="26367">MEFKLILLQIIAHLLADFIFQTQKMSEKKARKVLSPSHFYHVLIVGVASYGLSFDLGFWKAALLLTIIHLLTDIFKSWLVLKNKTRSYFFLDQFIHIITIVGIVFAYSFFFGIDFLIDLNLKIVAVVAAFVFCAKPSNIFIKYIFEAFSIETPEENSENPGEQSLPNAGKLIGIIERFLALALIIMGQYQAVGLIIAAKSILRFNGVQKSEYVLIGTLLSFGIAAFSGILVNMIV</sequence>
<gene>
    <name evidence="2" type="ORF">GM418_26200</name>
</gene>
<keyword evidence="1" id="KW-0472">Membrane</keyword>
<proteinExistence type="predicted"/>
<feature type="transmembrane region" description="Helical" evidence="1">
    <location>
        <begin position="33"/>
        <end position="52"/>
    </location>
</feature>